<sequence>MPPDVVVEDDVSYTGEKEAEIIMARLESTKVQMEKEPPTMSTESAHCHGKELVAKEPEGERGEEVGFVPQSSPLSTSTSTTPPKSTQTSNAYKFLRLLLVWPLGADM</sequence>
<dbReference type="Proteomes" id="UP000243459">
    <property type="component" value="Chromosome 2"/>
</dbReference>
<evidence type="ECO:0000256" key="1">
    <source>
        <dbReference type="SAM" id="MobiDB-lite"/>
    </source>
</evidence>
<feature type="compositionally biased region" description="Low complexity" evidence="1">
    <location>
        <begin position="69"/>
        <end position="88"/>
    </location>
</feature>
<organism evidence="2 3">
    <name type="scientific">Asparagus officinalis</name>
    <name type="common">Garden asparagus</name>
    <dbReference type="NCBI Taxonomy" id="4686"/>
    <lineage>
        <taxon>Eukaryota</taxon>
        <taxon>Viridiplantae</taxon>
        <taxon>Streptophyta</taxon>
        <taxon>Embryophyta</taxon>
        <taxon>Tracheophyta</taxon>
        <taxon>Spermatophyta</taxon>
        <taxon>Magnoliopsida</taxon>
        <taxon>Liliopsida</taxon>
        <taxon>Asparagales</taxon>
        <taxon>Asparagaceae</taxon>
        <taxon>Asparagoideae</taxon>
        <taxon>Asparagus</taxon>
    </lineage>
</organism>
<dbReference type="Gramene" id="ONK78045">
    <property type="protein sequence ID" value="ONK78045"/>
    <property type="gene ID" value="A4U43_C02F13630"/>
</dbReference>
<gene>
    <name evidence="2" type="ORF">A4U43_C02F13630</name>
</gene>
<proteinExistence type="predicted"/>
<keyword evidence="3" id="KW-1185">Reference proteome</keyword>
<accession>A0A5P1FI28</accession>
<feature type="compositionally biased region" description="Basic and acidic residues" evidence="1">
    <location>
        <begin position="45"/>
        <end position="64"/>
    </location>
</feature>
<evidence type="ECO:0000313" key="3">
    <source>
        <dbReference type="Proteomes" id="UP000243459"/>
    </source>
</evidence>
<reference evidence="3" key="1">
    <citation type="journal article" date="2017" name="Nat. Commun.">
        <title>The asparagus genome sheds light on the origin and evolution of a young Y chromosome.</title>
        <authorList>
            <person name="Harkess A."/>
            <person name="Zhou J."/>
            <person name="Xu C."/>
            <person name="Bowers J.E."/>
            <person name="Van der Hulst R."/>
            <person name="Ayyampalayam S."/>
            <person name="Mercati F."/>
            <person name="Riccardi P."/>
            <person name="McKain M.R."/>
            <person name="Kakrana A."/>
            <person name="Tang H."/>
            <person name="Ray J."/>
            <person name="Groenendijk J."/>
            <person name="Arikit S."/>
            <person name="Mathioni S.M."/>
            <person name="Nakano M."/>
            <person name="Shan H."/>
            <person name="Telgmann-Rauber A."/>
            <person name="Kanno A."/>
            <person name="Yue Z."/>
            <person name="Chen H."/>
            <person name="Li W."/>
            <person name="Chen Y."/>
            <person name="Xu X."/>
            <person name="Zhang Y."/>
            <person name="Luo S."/>
            <person name="Chen H."/>
            <person name="Gao J."/>
            <person name="Mao Z."/>
            <person name="Pires J.C."/>
            <person name="Luo M."/>
            <person name="Kudrna D."/>
            <person name="Wing R.A."/>
            <person name="Meyers B.C."/>
            <person name="Yi K."/>
            <person name="Kong H."/>
            <person name="Lavrijsen P."/>
            <person name="Sunseri F."/>
            <person name="Falavigna A."/>
            <person name="Ye Y."/>
            <person name="Leebens-Mack J.H."/>
            <person name="Chen G."/>
        </authorList>
    </citation>
    <scope>NUCLEOTIDE SEQUENCE [LARGE SCALE GENOMIC DNA]</scope>
    <source>
        <strain evidence="3">cv. DH0086</strain>
    </source>
</reference>
<protein>
    <submittedName>
        <fullName evidence="2">Uncharacterized protein</fullName>
    </submittedName>
</protein>
<dbReference type="EMBL" id="CM007382">
    <property type="protein sequence ID" value="ONK78045.1"/>
    <property type="molecule type" value="Genomic_DNA"/>
</dbReference>
<feature type="region of interest" description="Disordered" evidence="1">
    <location>
        <begin position="28"/>
        <end position="88"/>
    </location>
</feature>
<dbReference type="AlphaFoldDB" id="A0A5P1FI28"/>
<name>A0A5P1FI28_ASPOF</name>
<evidence type="ECO:0000313" key="2">
    <source>
        <dbReference type="EMBL" id="ONK78045.1"/>
    </source>
</evidence>